<dbReference type="AlphaFoldDB" id="U2Y9T6"/>
<comment type="caution">
    <text evidence="3">The sequence shown here is derived from an EMBL/GenBank/DDBJ whole genome shotgun (WGS) entry which is preliminary data.</text>
</comment>
<dbReference type="Proteomes" id="UP000016568">
    <property type="component" value="Unassembled WGS sequence"/>
</dbReference>
<dbReference type="EMBL" id="BASZ01000007">
    <property type="protein sequence ID" value="GAD50101.1"/>
    <property type="molecule type" value="Genomic_DNA"/>
</dbReference>
<dbReference type="RefSeq" id="WP_021690919.1">
    <property type="nucleotide sequence ID" value="NZ_BASZ01000007.1"/>
</dbReference>
<organism evidence="3 4">
    <name type="scientific">Caenibius tardaugens NBRC 16725</name>
    <dbReference type="NCBI Taxonomy" id="1219035"/>
    <lineage>
        <taxon>Bacteria</taxon>
        <taxon>Pseudomonadati</taxon>
        <taxon>Pseudomonadota</taxon>
        <taxon>Alphaproteobacteria</taxon>
        <taxon>Sphingomonadales</taxon>
        <taxon>Erythrobacteraceae</taxon>
        <taxon>Caenibius</taxon>
    </lineage>
</organism>
<proteinExistence type="predicted"/>
<evidence type="ECO:0000313" key="3">
    <source>
        <dbReference type="EMBL" id="GAD50101.1"/>
    </source>
</evidence>
<keyword evidence="4" id="KW-1185">Reference proteome</keyword>
<keyword evidence="2" id="KW-0408">Iron</keyword>
<dbReference type="GO" id="GO:0005506">
    <property type="term" value="F:iron ion binding"/>
    <property type="evidence" value="ECO:0007669"/>
    <property type="project" value="UniProtKB-ARBA"/>
</dbReference>
<dbReference type="KEGG" id="ntd:EGO55_06260"/>
<protein>
    <recommendedName>
        <fullName evidence="5">Mitomycin antibiotic biosynthesis protein</fullName>
    </recommendedName>
</protein>
<evidence type="ECO:0000313" key="4">
    <source>
        <dbReference type="Proteomes" id="UP000016568"/>
    </source>
</evidence>
<evidence type="ECO:0000256" key="1">
    <source>
        <dbReference type="ARBA" id="ARBA00022723"/>
    </source>
</evidence>
<dbReference type="Pfam" id="PF05721">
    <property type="entry name" value="PhyH"/>
    <property type="match status" value="1"/>
</dbReference>
<dbReference type="GO" id="GO:0016706">
    <property type="term" value="F:2-oxoglutarate-dependent dioxygenase activity"/>
    <property type="evidence" value="ECO:0007669"/>
    <property type="project" value="UniProtKB-ARBA"/>
</dbReference>
<evidence type="ECO:0000256" key="2">
    <source>
        <dbReference type="ARBA" id="ARBA00023004"/>
    </source>
</evidence>
<dbReference type="InterPro" id="IPR008775">
    <property type="entry name" value="Phytyl_CoA_dOase-like"/>
</dbReference>
<name>U2Y9T6_9SPHN</name>
<dbReference type="PANTHER" id="PTHR20883">
    <property type="entry name" value="PHYTANOYL-COA DIOXYGENASE DOMAIN CONTAINING 1"/>
    <property type="match status" value="1"/>
</dbReference>
<dbReference type="eggNOG" id="COG5285">
    <property type="taxonomic scope" value="Bacteria"/>
</dbReference>
<dbReference type="Gene3D" id="2.60.120.620">
    <property type="entry name" value="q2cbj1_9rhob like domain"/>
    <property type="match status" value="1"/>
</dbReference>
<sequence>MADVRRFSRDTAPGMIVDTLERDGAVIVEGFLDARTCARINAELDPLLAGRAPNHGSPNAAVEFFHGAQTRHVTGVAAHSDTFVADVLLHPLYQVMGDHFLLPACADYQLNIGHVLQRGPGAEDQLLHRDQDVWPRYLAPVIAHRQFASVIALGDFTAEMGATRVVPGSHLWPEERQPRPEEIAQADMAAGSAVLYLGSTLHGAGANTTDRQRRGMHMSFCLGWLRTEENNCLSIPLDRVRTMPRRAQELLGFGLHDGVGRGEGFLGAVDNQNPLELLASGAL</sequence>
<gene>
    <name evidence="3" type="ORF">NT2_07_01010</name>
</gene>
<dbReference type="SUPFAM" id="SSF51197">
    <property type="entry name" value="Clavaminate synthase-like"/>
    <property type="match status" value="1"/>
</dbReference>
<reference evidence="3 4" key="1">
    <citation type="submission" date="2013-09" db="EMBL/GenBank/DDBJ databases">
        <title>Whole genome shotgun sequence of Novosphingobium tardaugens NBRC 16725.</title>
        <authorList>
            <person name="Isaki S."/>
            <person name="Hosoyama A."/>
            <person name="Tsuchikane K."/>
            <person name="Katsumata H."/>
            <person name="Ando Y."/>
            <person name="Yamazaki S."/>
            <person name="Fujita N."/>
        </authorList>
    </citation>
    <scope>NUCLEOTIDE SEQUENCE [LARGE SCALE GENOMIC DNA]</scope>
    <source>
        <strain evidence="3 4">NBRC 16725</strain>
    </source>
</reference>
<evidence type="ECO:0008006" key="5">
    <source>
        <dbReference type="Google" id="ProtNLM"/>
    </source>
</evidence>
<dbReference type="PANTHER" id="PTHR20883:SF15">
    <property type="entry name" value="PHYTANOYL-COA DIOXYGENASE DOMAIN-CONTAINING PROTEIN 1"/>
    <property type="match status" value="1"/>
</dbReference>
<accession>U2Y9T6</accession>
<keyword evidence="1" id="KW-0479">Metal-binding</keyword>
<dbReference type="OrthoDB" id="9796766at2"/>